<evidence type="ECO:0000313" key="10">
    <source>
        <dbReference type="Proteomes" id="UP000554482"/>
    </source>
</evidence>
<dbReference type="SUPFAM" id="SSF51735">
    <property type="entry name" value="NAD(P)-binding Rossmann-fold domains"/>
    <property type="match status" value="1"/>
</dbReference>
<keyword evidence="7" id="KW-0413">Isomerase</keyword>
<keyword evidence="6" id="KW-0119">Carbohydrate metabolism</keyword>
<dbReference type="Pfam" id="PF01370">
    <property type="entry name" value="Epimerase"/>
    <property type="match status" value="1"/>
</dbReference>
<comment type="catalytic activity">
    <reaction evidence="1">
        <text>UDP-alpha-D-glucose = UDP-alpha-D-galactose</text>
        <dbReference type="Rhea" id="RHEA:22168"/>
        <dbReference type="ChEBI" id="CHEBI:58885"/>
        <dbReference type="ChEBI" id="CHEBI:66914"/>
        <dbReference type="EC" id="5.1.3.2"/>
    </reaction>
</comment>
<dbReference type="PANTHER" id="PTHR43725:SF47">
    <property type="entry name" value="UDP-GLUCOSE 4-EPIMERASE"/>
    <property type="match status" value="1"/>
</dbReference>
<dbReference type="InterPro" id="IPR001509">
    <property type="entry name" value="Epimerase_deHydtase"/>
</dbReference>
<evidence type="ECO:0000256" key="6">
    <source>
        <dbReference type="ARBA" id="ARBA00023144"/>
    </source>
</evidence>
<reference evidence="9 10" key="1">
    <citation type="submission" date="2020-06" db="EMBL/GenBank/DDBJ databases">
        <title>Transcriptomic and genomic resources for Thalictrum thalictroides and T. hernandezii: Facilitating candidate gene discovery in an emerging model plant lineage.</title>
        <authorList>
            <person name="Arias T."/>
            <person name="Riano-Pachon D.M."/>
            <person name="Di Stilio V.S."/>
        </authorList>
    </citation>
    <scope>NUCLEOTIDE SEQUENCE [LARGE SCALE GENOMIC DNA]</scope>
    <source>
        <strain evidence="10">cv. WT478/WT964</strain>
        <tissue evidence="9">Leaves</tissue>
    </source>
</reference>
<protein>
    <recommendedName>
        <fullName evidence="4">UDP-glucose 4-epimerase</fullName>
        <ecNumber evidence="4">5.1.3.2</ecNumber>
    </recommendedName>
</protein>
<feature type="domain" description="NAD-dependent epimerase/dehydratase" evidence="8">
    <location>
        <begin position="5"/>
        <end position="108"/>
    </location>
</feature>
<dbReference type="OrthoDB" id="783706at2759"/>
<gene>
    <name evidence="9" type="ORF">FRX31_030226</name>
</gene>
<comment type="pathway">
    <text evidence="3">Carbohydrate metabolism; galactose metabolism.</text>
</comment>
<dbReference type="GO" id="GO:0005829">
    <property type="term" value="C:cytosol"/>
    <property type="evidence" value="ECO:0007669"/>
    <property type="project" value="TreeGrafter"/>
</dbReference>
<evidence type="ECO:0000256" key="1">
    <source>
        <dbReference type="ARBA" id="ARBA00000083"/>
    </source>
</evidence>
<comment type="cofactor">
    <cofactor evidence="2">
        <name>NAD(+)</name>
        <dbReference type="ChEBI" id="CHEBI:57540"/>
    </cofactor>
</comment>
<evidence type="ECO:0000259" key="8">
    <source>
        <dbReference type="Pfam" id="PF01370"/>
    </source>
</evidence>
<dbReference type="Proteomes" id="UP000554482">
    <property type="component" value="Unassembled WGS sequence"/>
</dbReference>
<dbReference type="InterPro" id="IPR036291">
    <property type="entry name" value="NAD(P)-bd_dom_sf"/>
</dbReference>
<sequence>MEKSILVTGGAGYIGSHTVLQLLLGGLNVVVVDNLSLNELFSSTSFDAVIHFAALKAVGESVKEPLRYYKNNLVGTTTNLSNVMEKHGCKKLVFSSSATVYGWAKKVPCSEWKIILLRYLIPVGAHSSGYIGEDPTLTVFAVGR</sequence>
<dbReference type="EC" id="5.1.3.2" evidence="4"/>
<evidence type="ECO:0000256" key="4">
    <source>
        <dbReference type="ARBA" id="ARBA00013189"/>
    </source>
</evidence>
<dbReference type="EMBL" id="JABWDY010037738">
    <property type="protein sequence ID" value="KAF5180194.1"/>
    <property type="molecule type" value="Genomic_DNA"/>
</dbReference>
<accession>A0A7J6V550</accession>
<proteinExistence type="predicted"/>
<dbReference type="GO" id="GO:0006012">
    <property type="term" value="P:galactose metabolic process"/>
    <property type="evidence" value="ECO:0007669"/>
    <property type="project" value="UniProtKB-KW"/>
</dbReference>
<dbReference type="PANTHER" id="PTHR43725">
    <property type="entry name" value="UDP-GLUCOSE 4-EPIMERASE"/>
    <property type="match status" value="1"/>
</dbReference>
<comment type="caution">
    <text evidence="9">The sequence shown here is derived from an EMBL/GenBank/DDBJ whole genome shotgun (WGS) entry which is preliminary data.</text>
</comment>
<evidence type="ECO:0000313" key="9">
    <source>
        <dbReference type="EMBL" id="KAF5180194.1"/>
    </source>
</evidence>
<evidence type="ECO:0000256" key="2">
    <source>
        <dbReference type="ARBA" id="ARBA00001911"/>
    </source>
</evidence>
<evidence type="ECO:0000256" key="5">
    <source>
        <dbReference type="ARBA" id="ARBA00023027"/>
    </source>
</evidence>
<name>A0A7J6V550_THATH</name>
<dbReference type="AlphaFoldDB" id="A0A7J6V550"/>
<dbReference type="GO" id="GO:0003978">
    <property type="term" value="F:UDP-glucose 4-epimerase activity"/>
    <property type="evidence" value="ECO:0007669"/>
    <property type="project" value="UniProtKB-EC"/>
</dbReference>
<keyword evidence="10" id="KW-1185">Reference proteome</keyword>
<organism evidence="9 10">
    <name type="scientific">Thalictrum thalictroides</name>
    <name type="common">Rue-anemone</name>
    <name type="synonym">Anemone thalictroides</name>
    <dbReference type="NCBI Taxonomy" id="46969"/>
    <lineage>
        <taxon>Eukaryota</taxon>
        <taxon>Viridiplantae</taxon>
        <taxon>Streptophyta</taxon>
        <taxon>Embryophyta</taxon>
        <taxon>Tracheophyta</taxon>
        <taxon>Spermatophyta</taxon>
        <taxon>Magnoliopsida</taxon>
        <taxon>Ranunculales</taxon>
        <taxon>Ranunculaceae</taxon>
        <taxon>Thalictroideae</taxon>
        <taxon>Thalictrum</taxon>
    </lineage>
</organism>
<dbReference type="Gene3D" id="3.40.50.720">
    <property type="entry name" value="NAD(P)-binding Rossmann-like Domain"/>
    <property type="match status" value="2"/>
</dbReference>
<evidence type="ECO:0000256" key="3">
    <source>
        <dbReference type="ARBA" id="ARBA00004947"/>
    </source>
</evidence>
<keyword evidence="5" id="KW-0520">NAD</keyword>
<keyword evidence="6" id="KW-0299">Galactose metabolism</keyword>
<evidence type="ECO:0000256" key="7">
    <source>
        <dbReference type="ARBA" id="ARBA00023235"/>
    </source>
</evidence>